<comment type="caution">
    <text evidence="1">The sequence shown here is derived from an EMBL/GenBank/DDBJ whole genome shotgun (WGS) entry which is preliminary data.</text>
</comment>
<evidence type="ECO:0000313" key="1">
    <source>
        <dbReference type="EMBL" id="KAI3368847.1"/>
    </source>
</evidence>
<dbReference type="Proteomes" id="UP000831701">
    <property type="component" value="Chromosome 8"/>
</dbReference>
<feature type="non-terminal residue" evidence="1">
    <location>
        <position position="1"/>
    </location>
</feature>
<dbReference type="EMBL" id="CM041538">
    <property type="protein sequence ID" value="KAI3368847.1"/>
    <property type="molecule type" value="Genomic_DNA"/>
</dbReference>
<keyword evidence="2" id="KW-1185">Reference proteome</keyword>
<name>A0ACB8WLJ9_9TELE</name>
<evidence type="ECO:0000313" key="2">
    <source>
        <dbReference type="Proteomes" id="UP000831701"/>
    </source>
</evidence>
<sequence>VIMSVMAPAADQKLTGLVAATFTPFNTQGEINLSEIGPYIDFLTEKQGVNSIFVNGTTGEGMSLSVAERKVLAEEWCQRAKGKMDQVIVHVGCMSLKDSQELAHHAAQIGADGIAVISPSFFKPSTADVLRKYLQEVASVAPTLPFYYYHLPTMTGVNVPARDVLEDIEKLIPSFRGVKFTGCDLMDFGQCISYSQKQPHWSVLYGVDEQLLAGLAMGAHGAVGSTYNYLGCNINKLVSAFEKGDLVQARTIQFKLQELLRFAKKLAVSTFETALLSSAGFDLGMNKQLMNEAVTNWDQLPVTVSGQTGGRCGEMVLLTMIARLADGLPLAASMQEDEQLGRDLQQYQSQAKQLFRKLNDQSPTRCTLEAGSMAFHYCIEKGVCYLVLCEASFPKKLAFAYLEDLQAEFHEQHGKKVPTVSRPYSFIEFDTYIQKTKKSYIDSRARRNLGSINTELQDVQRIMVANIEEVLQRGEALSALDSKASNLSSLSKKYRSDAKYLNTRSTYAKLAAGGVFFIMLIVYVRFWWL</sequence>
<reference evidence="1" key="1">
    <citation type="submission" date="2022-04" db="EMBL/GenBank/DDBJ databases">
        <title>Jade perch genome.</title>
        <authorList>
            <person name="Chao B."/>
        </authorList>
    </citation>
    <scope>NUCLEOTIDE SEQUENCE</scope>
    <source>
        <strain evidence="1">CB-2022</strain>
    </source>
</reference>
<organism evidence="1 2">
    <name type="scientific">Scortum barcoo</name>
    <name type="common">barcoo grunter</name>
    <dbReference type="NCBI Taxonomy" id="214431"/>
    <lineage>
        <taxon>Eukaryota</taxon>
        <taxon>Metazoa</taxon>
        <taxon>Chordata</taxon>
        <taxon>Craniata</taxon>
        <taxon>Vertebrata</taxon>
        <taxon>Euteleostomi</taxon>
        <taxon>Actinopterygii</taxon>
        <taxon>Neopterygii</taxon>
        <taxon>Teleostei</taxon>
        <taxon>Neoteleostei</taxon>
        <taxon>Acanthomorphata</taxon>
        <taxon>Eupercaria</taxon>
        <taxon>Centrarchiformes</taxon>
        <taxon>Terapontoidei</taxon>
        <taxon>Terapontidae</taxon>
        <taxon>Scortum</taxon>
    </lineage>
</organism>
<proteinExistence type="predicted"/>
<gene>
    <name evidence="1" type="ORF">L3Q82_025833</name>
</gene>
<protein>
    <submittedName>
        <fullName evidence="1">Uncharacterized protein</fullName>
    </submittedName>
</protein>
<accession>A0ACB8WLJ9</accession>